<feature type="compositionally biased region" description="Low complexity" evidence="1">
    <location>
        <begin position="447"/>
        <end position="476"/>
    </location>
</feature>
<feature type="compositionally biased region" description="Polar residues" evidence="1">
    <location>
        <begin position="123"/>
        <end position="137"/>
    </location>
</feature>
<feature type="compositionally biased region" description="Low complexity" evidence="1">
    <location>
        <begin position="520"/>
        <end position="545"/>
    </location>
</feature>
<feature type="compositionally biased region" description="Low complexity" evidence="1">
    <location>
        <begin position="324"/>
        <end position="344"/>
    </location>
</feature>
<protein>
    <submittedName>
        <fullName evidence="2">Uncharacterized protein</fullName>
    </submittedName>
</protein>
<dbReference type="EMBL" id="NESQ01000132">
    <property type="protein sequence ID" value="PUU78013.1"/>
    <property type="molecule type" value="Genomic_DNA"/>
</dbReference>
<feature type="region of interest" description="Disordered" evidence="1">
    <location>
        <begin position="1"/>
        <end position="75"/>
    </location>
</feature>
<organism evidence="2 3">
    <name type="scientific">Tuber borchii</name>
    <name type="common">White truffle</name>
    <dbReference type="NCBI Taxonomy" id="42251"/>
    <lineage>
        <taxon>Eukaryota</taxon>
        <taxon>Fungi</taxon>
        <taxon>Dikarya</taxon>
        <taxon>Ascomycota</taxon>
        <taxon>Pezizomycotina</taxon>
        <taxon>Pezizomycetes</taxon>
        <taxon>Pezizales</taxon>
        <taxon>Tuberaceae</taxon>
        <taxon>Tuber</taxon>
    </lineage>
</organism>
<dbReference type="OrthoDB" id="419770at2759"/>
<reference evidence="2 3" key="1">
    <citation type="submission" date="2017-04" db="EMBL/GenBank/DDBJ databases">
        <title>Draft genome sequence of Tuber borchii Vittad., a whitish edible truffle.</title>
        <authorList>
            <consortium name="DOE Joint Genome Institute"/>
            <person name="Murat C."/>
            <person name="Kuo A."/>
            <person name="Barry K.W."/>
            <person name="Clum A."/>
            <person name="Dockter R.B."/>
            <person name="Fauchery L."/>
            <person name="Iotti M."/>
            <person name="Kohler A."/>
            <person name="Labutti K."/>
            <person name="Lindquist E.A."/>
            <person name="Lipzen A."/>
            <person name="Ohm R.A."/>
            <person name="Wang M."/>
            <person name="Grigoriev I.V."/>
            <person name="Zambonelli A."/>
            <person name="Martin F.M."/>
        </authorList>
    </citation>
    <scope>NUCLEOTIDE SEQUENCE [LARGE SCALE GENOMIC DNA]</scope>
    <source>
        <strain evidence="2 3">Tbo3840</strain>
    </source>
</reference>
<dbReference type="AlphaFoldDB" id="A0A2T6ZRB9"/>
<feature type="region of interest" description="Disordered" evidence="1">
    <location>
        <begin position="509"/>
        <end position="546"/>
    </location>
</feature>
<feature type="compositionally biased region" description="Pro residues" evidence="1">
    <location>
        <begin position="46"/>
        <end position="60"/>
    </location>
</feature>
<dbReference type="STRING" id="42251.A0A2T6ZRB9"/>
<evidence type="ECO:0000256" key="1">
    <source>
        <dbReference type="SAM" id="MobiDB-lite"/>
    </source>
</evidence>
<feature type="compositionally biased region" description="Basic and acidic residues" evidence="1">
    <location>
        <begin position="148"/>
        <end position="157"/>
    </location>
</feature>
<keyword evidence="3" id="KW-1185">Reference proteome</keyword>
<feature type="compositionally biased region" description="Low complexity" evidence="1">
    <location>
        <begin position="112"/>
        <end position="122"/>
    </location>
</feature>
<evidence type="ECO:0000313" key="2">
    <source>
        <dbReference type="EMBL" id="PUU78013.1"/>
    </source>
</evidence>
<proteinExistence type="predicted"/>
<comment type="caution">
    <text evidence="2">The sequence shown here is derived from an EMBL/GenBank/DDBJ whole genome shotgun (WGS) entry which is preliminary data.</text>
</comment>
<feature type="region of interest" description="Disordered" evidence="1">
    <location>
        <begin position="417"/>
        <end position="479"/>
    </location>
</feature>
<feature type="compositionally biased region" description="Basic and acidic residues" evidence="1">
    <location>
        <begin position="1"/>
        <end position="11"/>
    </location>
</feature>
<feature type="region of interest" description="Disordered" evidence="1">
    <location>
        <begin position="100"/>
        <end position="183"/>
    </location>
</feature>
<accession>A0A2T6ZRB9</accession>
<feature type="region of interest" description="Disordered" evidence="1">
    <location>
        <begin position="301"/>
        <end position="346"/>
    </location>
</feature>
<gene>
    <name evidence="2" type="ORF">B9Z19DRAFT_984662</name>
</gene>
<sequence length="676" mass="72971">MMQTGTKRDRMPSLATESLQSALLQAPEQESLAPWLEDASSDSIPCTPPPQLLSPQPLTPKPTRFVSPPRTPLPKLFTSLTPRAIRQWEAAEGVGNTAATISRPDSACSNYSSSSDSSLDSLTTFTTAGGSCTSPETEASFFADEPEKESTHLEPTDTLRPSSEVQDGAEKKDGASQTRVRKTKWTEEMDNHLWRTYIIYQQDPKITPFYVLPGQVPPLGVCCKVARETKRSWKEAKMGDGWKGVPSTPRPKRKLRALGYRTESNDAAATGNRGDILRKTSPYSWPASEASTRRRLRELCRGSYGPSVNPHREYRQQRRTASTPRLLPPRSSTVSPSPLSSATSDRIGSRDSFLFSTRSIALSLTTSTASTMNPNGLLAAIASGYDVEPGVAASFGSGNFNFGGALESVSGVNRCNNGVSGGSEGSQLQRAGGDEMEQGSPIRQEISNGSSGSSSSGSSRSGGLLPPLELKSSSSSYGTWPRRLKRQEILSDYSEDAVVFPPPRRARRGTIGDLFGNPVPSSSTATPTTTNASAMSTATNTTARSTRSRGFTIGASFGSSLTSRRRYRPSAPLLTVTGPVSYDSPNDSEMLSPLATRHSSLETFKNDDPFEVPKRLGSPFLERKDWKRGEVDGSVEKSGLESPLDGEFGEFLEAQSDVGIITGRSTPTRPIKRVRE</sequence>
<evidence type="ECO:0000313" key="3">
    <source>
        <dbReference type="Proteomes" id="UP000244722"/>
    </source>
</evidence>
<name>A0A2T6ZRB9_TUBBO</name>
<dbReference type="Proteomes" id="UP000244722">
    <property type="component" value="Unassembled WGS sequence"/>
</dbReference>